<dbReference type="Gene3D" id="4.10.60.10">
    <property type="entry name" value="Zinc finger, CCHC-type"/>
    <property type="match status" value="1"/>
</dbReference>
<dbReference type="SMART" id="SM00343">
    <property type="entry name" value="ZnF_C2HC"/>
    <property type="match status" value="2"/>
</dbReference>
<dbReference type="InterPro" id="IPR042509">
    <property type="entry name" value="ZCCHC3"/>
</dbReference>
<evidence type="ECO:0000256" key="2">
    <source>
        <dbReference type="SAM" id="MobiDB-lite"/>
    </source>
</evidence>
<dbReference type="PANTHER" id="PTHR22639:SF3">
    <property type="entry name" value="ZINC FINGER CCHC DOMAIN-CONTAINING PROTEIN 3"/>
    <property type="match status" value="1"/>
</dbReference>
<dbReference type="Proteomes" id="UP000821837">
    <property type="component" value="Unassembled WGS sequence"/>
</dbReference>
<name>A0A9D4SN20_RHISA</name>
<reference evidence="4" key="1">
    <citation type="journal article" date="2020" name="Cell">
        <title>Large-Scale Comparative Analyses of Tick Genomes Elucidate Their Genetic Diversity and Vector Capacities.</title>
        <authorList>
            <consortium name="Tick Genome and Microbiome Consortium (TIGMIC)"/>
            <person name="Jia N."/>
            <person name="Wang J."/>
            <person name="Shi W."/>
            <person name="Du L."/>
            <person name="Sun Y."/>
            <person name="Zhan W."/>
            <person name="Jiang J.F."/>
            <person name="Wang Q."/>
            <person name="Zhang B."/>
            <person name="Ji P."/>
            <person name="Bell-Sakyi L."/>
            <person name="Cui X.M."/>
            <person name="Yuan T.T."/>
            <person name="Jiang B.G."/>
            <person name="Yang W.F."/>
            <person name="Lam T.T."/>
            <person name="Chang Q.C."/>
            <person name="Ding S.J."/>
            <person name="Wang X.J."/>
            <person name="Zhu J.G."/>
            <person name="Ruan X.D."/>
            <person name="Zhao L."/>
            <person name="Wei J.T."/>
            <person name="Ye R.Z."/>
            <person name="Que T.C."/>
            <person name="Du C.H."/>
            <person name="Zhou Y.H."/>
            <person name="Cheng J.X."/>
            <person name="Dai P.F."/>
            <person name="Guo W.B."/>
            <person name="Han X.H."/>
            <person name="Huang E.J."/>
            <person name="Li L.F."/>
            <person name="Wei W."/>
            <person name="Gao Y.C."/>
            <person name="Liu J.Z."/>
            <person name="Shao H.Z."/>
            <person name="Wang X."/>
            <person name="Wang C.C."/>
            <person name="Yang T.C."/>
            <person name="Huo Q.B."/>
            <person name="Li W."/>
            <person name="Chen H.Y."/>
            <person name="Chen S.E."/>
            <person name="Zhou L.G."/>
            <person name="Ni X.B."/>
            <person name="Tian J.H."/>
            <person name="Sheng Y."/>
            <person name="Liu T."/>
            <person name="Pan Y.S."/>
            <person name="Xia L.Y."/>
            <person name="Li J."/>
            <person name="Zhao F."/>
            <person name="Cao W.C."/>
        </authorList>
    </citation>
    <scope>NUCLEOTIDE SEQUENCE</scope>
    <source>
        <strain evidence="4">Rsan-2018</strain>
    </source>
</reference>
<accession>A0A9D4SN20</accession>
<feature type="compositionally biased region" description="Polar residues" evidence="2">
    <location>
        <begin position="307"/>
        <end position="321"/>
    </location>
</feature>
<feature type="region of interest" description="Disordered" evidence="2">
    <location>
        <begin position="179"/>
        <end position="456"/>
    </location>
</feature>
<protein>
    <recommendedName>
        <fullName evidence="3">CCHC-type domain-containing protein</fullName>
    </recommendedName>
</protein>
<reference evidence="4" key="2">
    <citation type="submission" date="2021-09" db="EMBL/GenBank/DDBJ databases">
        <authorList>
            <person name="Jia N."/>
            <person name="Wang J."/>
            <person name="Shi W."/>
            <person name="Du L."/>
            <person name="Sun Y."/>
            <person name="Zhan W."/>
            <person name="Jiang J."/>
            <person name="Wang Q."/>
            <person name="Zhang B."/>
            <person name="Ji P."/>
            <person name="Sakyi L.B."/>
            <person name="Cui X."/>
            <person name="Yuan T."/>
            <person name="Jiang B."/>
            <person name="Yang W."/>
            <person name="Lam T.T.-Y."/>
            <person name="Chang Q."/>
            <person name="Ding S."/>
            <person name="Wang X."/>
            <person name="Zhu J."/>
            <person name="Ruan X."/>
            <person name="Zhao L."/>
            <person name="Wei J."/>
            <person name="Que T."/>
            <person name="Du C."/>
            <person name="Cheng J."/>
            <person name="Dai P."/>
            <person name="Han X."/>
            <person name="Huang E."/>
            <person name="Gao Y."/>
            <person name="Liu J."/>
            <person name="Shao H."/>
            <person name="Ye R."/>
            <person name="Li L."/>
            <person name="Wei W."/>
            <person name="Wang X."/>
            <person name="Wang C."/>
            <person name="Huo Q."/>
            <person name="Li W."/>
            <person name="Guo W."/>
            <person name="Chen H."/>
            <person name="Chen S."/>
            <person name="Zhou L."/>
            <person name="Zhou L."/>
            <person name="Ni X."/>
            <person name="Tian J."/>
            <person name="Zhou Y."/>
            <person name="Sheng Y."/>
            <person name="Liu T."/>
            <person name="Pan Y."/>
            <person name="Xia L."/>
            <person name="Li J."/>
            <person name="Zhao F."/>
            <person name="Cao W."/>
        </authorList>
    </citation>
    <scope>NUCLEOTIDE SEQUENCE</scope>
    <source>
        <strain evidence="4">Rsan-2018</strain>
        <tissue evidence="4">Larvae</tissue>
    </source>
</reference>
<gene>
    <name evidence="4" type="ORF">HPB52_024827</name>
</gene>
<dbReference type="AlphaFoldDB" id="A0A9D4SN20"/>
<feature type="compositionally biased region" description="Low complexity" evidence="2">
    <location>
        <begin position="255"/>
        <end position="289"/>
    </location>
</feature>
<feature type="compositionally biased region" description="Basic and acidic residues" evidence="2">
    <location>
        <begin position="221"/>
        <end position="233"/>
    </location>
</feature>
<keyword evidence="1" id="KW-0863">Zinc-finger</keyword>
<dbReference type="PROSITE" id="PS50158">
    <property type="entry name" value="ZF_CCHC"/>
    <property type="match status" value="1"/>
</dbReference>
<keyword evidence="5" id="KW-1185">Reference proteome</keyword>
<feature type="compositionally biased region" description="Polar residues" evidence="2">
    <location>
        <begin position="363"/>
        <end position="380"/>
    </location>
</feature>
<feature type="compositionally biased region" description="Basic and acidic residues" evidence="2">
    <location>
        <begin position="394"/>
        <end position="403"/>
    </location>
</feature>
<dbReference type="InterPro" id="IPR001878">
    <property type="entry name" value="Znf_CCHC"/>
</dbReference>
<evidence type="ECO:0000313" key="4">
    <source>
        <dbReference type="EMBL" id="KAH7932234.1"/>
    </source>
</evidence>
<dbReference type="GO" id="GO:0003723">
    <property type="term" value="F:RNA binding"/>
    <property type="evidence" value="ECO:0007669"/>
    <property type="project" value="InterPro"/>
</dbReference>
<comment type="caution">
    <text evidence="4">The sequence shown here is derived from an EMBL/GenBank/DDBJ whole genome shotgun (WGS) entry which is preliminary data.</text>
</comment>
<dbReference type="VEuPathDB" id="VectorBase:RSAN_057785"/>
<feature type="domain" description="CCHC-type" evidence="3">
    <location>
        <begin position="119"/>
        <end position="134"/>
    </location>
</feature>
<dbReference type="GO" id="GO:0008270">
    <property type="term" value="F:zinc ion binding"/>
    <property type="evidence" value="ECO:0007669"/>
    <property type="project" value="UniProtKB-KW"/>
</dbReference>
<keyword evidence="1" id="KW-0479">Metal-binding</keyword>
<organism evidence="4 5">
    <name type="scientific">Rhipicephalus sanguineus</name>
    <name type="common">Brown dog tick</name>
    <name type="synonym">Ixodes sanguineus</name>
    <dbReference type="NCBI Taxonomy" id="34632"/>
    <lineage>
        <taxon>Eukaryota</taxon>
        <taxon>Metazoa</taxon>
        <taxon>Ecdysozoa</taxon>
        <taxon>Arthropoda</taxon>
        <taxon>Chelicerata</taxon>
        <taxon>Arachnida</taxon>
        <taxon>Acari</taxon>
        <taxon>Parasitiformes</taxon>
        <taxon>Ixodida</taxon>
        <taxon>Ixodoidea</taxon>
        <taxon>Ixodidae</taxon>
        <taxon>Rhipicephalinae</taxon>
        <taxon>Rhipicephalus</taxon>
        <taxon>Rhipicephalus</taxon>
    </lineage>
</organism>
<dbReference type="SUPFAM" id="SSF57756">
    <property type="entry name" value="Retrovirus zinc finger-like domains"/>
    <property type="match status" value="1"/>
</dbReference>
<dbReference type="GO" id="GO:0002218">
    <property type="term" value="P:activation of innate immune response"/>
    <property type="evidence" value="ECO:0007669"/>
    <property type="project" value="InterPro"/>
</dbReference>
<dbReference type="GO" id="GO:0003690">
    <property type="term" value="F:double-stranded DNA binding"/>
    <property type="evidence" value="ECO:0007669"/>
    <property type="project" value="InterPro"/>
</dbReference>
<evidence type="ECO:0000259" key="3">
    <source>
        <dbReference type="PROSITE" id="PS50158"/>
    </source>
</evidence>
<proteinExistence type="predicted"/>
<dbReference type="InterPro" id="IPR036875">
    <property type="entry name" value="Znf_CCHC_sf"/>
</dbReference>
<evidence type="ECO:0000313" key="5">
    <source>
        <dbReference type="Proteomes" id="UP000821837"/>
    </source>
</evidence>
<dbReference type="PANTHER" id="PTHR22639">
    <property type="entry name" value="GAG-RELATED PROTEIN"/>
    <property type="match status" value="1"/>
</dbReference>
<evidence type="ECO:0000256" key="1">
    <source>
        <dbReference type="PROSITE-ProRule" id="PRU00047"/>
    </source>
</evidence>
<sequence length="456" mass="48736">MGGSKFLVCTRNANQATKLIVAEGFRLNHEKVAVEAVGPPVTYVNVYRLPAYLPDDVLTNALQQYGKVRGVSFATVPSRQNKLNGVRVVKMEMCKPVPNFTTIQGHRVMCEYRGMRRVCARCGEDGHMATACTNPYCKRCGVFGHDTEGCSEECKRCGGRHGTRECFRRRSYVAAARGFPPASETALARDQSSGQASLTGSMGMSGLHVLKPRPPPSTPRKAPDYWDGDKTTENDAMSAATSSSVPRADQRACADDSASATSDSDITAISPSDASSAKPSPNSSLAPHSSSDEQELPTTGAKLDGVESTSPLANDESNASASHGRGRASNLDETPIVSSGRYALPPDHSYVLPATDPGPSLQAPATNRTESTASTASTLQPGLERRHRSRSRRRQGDREKTATVERTGSAENNLRRQKAGELSSDSDAARRAKTKKPRRGSLGDGTPPPSGDQKTQ</sequence>
<keyword evidence="1" id="KW-0862">Zinc</keyword>
<feature type="compositionally biased region" description="Polar residues" evidence="2">
    <location>
        <begin position="190"/>
        <end position="202"/>
    </location>
</feature>
<dbReference type="EMBL" id="JABSTV010001674">
    <property type="protein sequence ID" value="KAH7932234.1"/>
    <property type="molecule type" value="Genomic_DNA"/>
</dbReference>